<dbReference type="InterPro" id="IPR018247">
    <property type="entry name" value="EF_Hand_1_Ca_BS"/>
</dbReference>
<organism evidence="2 3">
    <name type="scientific">Methanobrevibacter smithii</name>
    <dbReference type="NCBI Taxonomy" id="2173"/>
    <lineage>
        <taxon>Archaea</taxon>
        <taxon>Methanobacteriati</taxon>
        <taxon>Methanobacteriota</taxon>
        <taxon>Methanomada group</taxon>
        <taxon>Methanobacteria</taxon>
        <taxon>Methanobacteriales</taxon>
        <taxon>Methanobacteriaceae</taxon>
        <taxon>Methanobrevibacter</taxon>
    </lineage>
</organism>
<dbReference type="SUPFAM" id="SSF47473">
    <property type="entry name" value="EF-hand"/>
    <property type="match status" value="1"/>
</dbReference>
<dbReference type="CDD" id="cd00051">
    <property type="entry name" value="EFh"/>
    <property type="match status" value="1"/>
</dbReference>
<proteinExistence type="predicted"/>
<feature type="domain" description="EF-hand" evidence="1">
    <location>
        <begin position="187"/>
        <end position="219"/>
    </location>
</feature>
<dbReference type="Gene3D" id="1.10.238.10">
    <property type="entry name" value="EF-hand"/>
    <property type="match status" value="1"/>
</dbReference>
<dbReference type="InterPro" id="IPR011992">
    <property type="entry name" value="EF-hand-dom_pair"/>
</dbReference>
<dbReference type="GeneID" id="35118510"/>
<dbReference type="RefSeq" id="WP_100815417.1">
    <property type="nucleotide sequence ID" value="NZ_CP017803.1"/>
</dbReference>
<dbReference type="Pfam" id="PF13202">
    <property type="entry name" value="EF-hand_5"/>
    <property type="match status" value="2"/>
</dbReference>
<dbReference type="GO" id="GO:0005509">
    <property type="term" value="F:calcium ion binding"/>
    <property type="evidence" value="ECO:0007669"/>
    <property type="project" value="InterPro"/>
</dbReference>
<feature type="domain" description="EF-hand" evidence="1">
    <location>
        <begin position="152"/>
        <end position="180"/>
    </location>
</feature>
<reference evidence="2 3" key="1">
    <citation type="submission" date="2016-10" db="EMBL/GenBank/DDBJ databases">
        <authorList>
            <person name="Varghese N."/>
        </authorList>
    </citation>
    <scope>NUCLEOTIDE SEQUENCE [LARGE SCALE GENOMIC DNA]</scope>
    <source>
        <strain evidence="2 3">KB11</strain>
    </source>
</reference>
<evidence type="ECO:0000313" key="3">
    <source>
        <dbReference type="Proteomes" id="UP000232133"/>
    </source>
</evidence>
<dbReference type="InterPro" id="IPR002048">
    <property type="entry name" value="EF_hand_dom"/>
</dbReference>
<evidence type="ECO:0000313" key="2">
    <source>
        <dbReference type="EMBL" id="ATZ59639.1"/>
    </source>
</evidence>
<dbReference type="PROSITE" id="PS50222">
    <property type="entry name" value="EF_HAND_2"/>
    <property type="match status" value="2"/>
</dbReference>
<sequence length="219" mass="24836">MKKTYAILVAVIFLISVSAVFAADSSKEIFLGGVKFSVPSNGEFNPDNTGYHTDKFGINLIQDNSLPDEQNTIKNSSLTKMTLYHRDVLAIYSKSSDDFNVFYFSAGDKLFKASCKEDSDIKKLQDIVKNSPNSTLTTEEFYARLGTNPYSNTFNELDTNHDGKLSIDEFEELTEYIMEDSFWDGYSPEEVIISEFESLDSNRDGFLSYDEFSDRFGFI</sequence>
<protein>
    <submittedName>
        <fullName evidence="2">Calcium-binding protein</fullName>
    </submittedName>
</protein>
<dbReference type="PROSITE" id="PS00018">
    <property type="entry name" value="EF_HAND_1"/>
    <property type="match status" value="2"/>
</dbReference>
<accession>A0A2H4U692</accession>
<gene>
    <name evidence="2" type="ORF">BK798_03995</name>
</gene>
<dbReference type="Proteomes" id="UP000232133">
    <property type="component" value="Chromosome"/>
</dbReference>
<evidence type="ECO:0000259" key="1">
    <source>
        <dbReference type="PROSITE" id="PS50222"/>
    </source>
</evidence>
<dbReference type="EMBL" id="CP017803">
    <property type="protein sequence ID" value="ATZ59639.1"/>
    <property type="molecule type" value="Genomic_DNA"/>
</dbReference>
<name>A0A2H4U692_METSM</name>
<dbReference type="AlphaFoldDB" id="A0A2H4U692"/>